<dbReference type="PANTHER" id="PTHR13539:SF3">
    <property type="entry name" value="CALMODULIN-LYSINE N-METHYLTRANSFERASE"/>
    <property type="match status" value="1"/>
</dbReference>
<keyword evidence="4" id="KW-0963">Cytoplasm</keyword>
<dbReference type="PANTHER" id="PTHR13539">
    <property type="entry name" value="CALMODULIN-LYSINE N-METHYLTRANSFERASE"/>
    <property type="match status" value="1"/>
</dbReference>
<dbReference type="InterPro" id="IPR019410">
    <property type="entry name" value="Methyltransf_16"/>
</dbReference>
<evidence type="ECO:0000256" key="1">
    <source>
        <dbReference type="ARBA" id="ARBA00004496"/>
    </source>
</evidence>
<dbReference type="Gene3D" id="3.40.50.150">
    <property type="entry name" value="Vaccinia Virus protein VP39"/>
    <property type="match status" value="1"/>
</dbReference>
<evidence type="ECO:0000313" key="7">
    <source>
        <dbReference type="EMBL" id="RPE81919.1"/>
    </source>
</evidence>
<sequence>MPGYATRQLVCRIGGHDYRLRALLDRQQFADPDGAAERAGISSAQWCLFGQPWPAGRMLAEAMDAIDIAGKRILEVGCGLGLSSLVLQRRGAEVVASDHHPLAGSFLAHNAALNGLAALAYRDLPWAVPDTTLGRFDLIIGSDVLYERGHAALLAQLIARHAKPSAEVVIADPGRGNSAAFARTMAAQGYAWQEQRRRLDEGDIAPFRGRLLHFSREAAGAVALAS</sequence>
<gene>
    <name evidence="7" type="ORF">EDC50_1122</name>
</gene>
<proteinExistence type="predicted"/>
<dbReference type="EMBL" id="RKQN01000001">
    <property type="protein sequence ID" value="RPE81919.1"/>
    <property type="molecule type" value="Genomic_DNA"/>
</dbReference>
<comment type="caution">
    <text evidence="7">The sequence shown here is derived from an EMBL/GenBank/DDBJ whole genome shotgun (WGS) entry which is preliminary data.</text>
</comment>
<keyword evidence="5 7" id="KW-0489">Methyltransferase</keyword>
<dbReference type="OrthoDB" id="264333at2"/>
<dbReference type="SUPFAM" id="SSF53335">
    <property type="entry name" value="S-adenosyl-L-methionine-dependent methyltransferases"/>
    <property type="match status" value="1"/>
</dbReference>
<evidence type="ECO:0000256" key="5">
    <source>
        <dbReference type="ARBA" id="ARBA00022603"/>
    </source>
</evidence>
<dbReference type="Pfam" id="PF10294">
    <property type="entry name" value="Methyltransf_16"/>
    <property type="match status" value="1"/>
</dbReference>
<evidence type="ECO:0000256" key="4">
    <source>
        <dbReference type="ARBA" id="ARBA00022490"/>
    </source>
</evidence>
<dbReference type="EC" id="2.1.1.60" evidence="2"/>
<reference evidence="7 8" key="1">
    <citation type="submission" date="2018-11" db="EMBL/GenBank/DDBJ databases">
        <title>Genomic Encyclopedia of Type Strains, Phase IV (KMG-IV): sequencing the most valuable type-strain genomes for metagenomic binning, comparative biology and taxonomic classification.</title>
        <authorList>
            <person name="Goeker M."/>
        </authorList>
    </citation>
    <scope>NUCLEOTIDE SEQUENCE [LARGE SCALE GENOMIC DNA]</scope>
    <source>
        <strain evidence="7 8">DSM 25623</strain>
    </source>
</reference>
<evidence type="ECO:0000313" key="8">
    <source>
        <dbReference type="Proteomes" id="UP000269708"/>
    </source>
</evidence>
<evidence type="ECO:0000256" key="3">
    <source>
        <dbReference type="ARBA" id="ARBA00020594"/>
    </source>
</evidence>
<evidence type="ECO:0000256" key="6">
    <source>
        <dbReference type="ARBA" id="ARBA00022679"/>
    </source>
</evidence>
<name>A0A3N4VPV8_9GAMM</name>
<dbReference type="InterPro" id="IPR025800">
    <property type="entry name" value="CaM-Lys-N-MeTrfase"/>
</dbReference>
<dbReference type="Proteomes" id="UP000269708">
    <property type="component" value="Unassembled WGS sequence"/>
</dbReference>
<dbReference type="GO" id="GO:0032259">
    <property type="term" value="P:methylation"/>
    <property type="evidence" value="ECO:0007669"/>
    <property type="project" value="UniProtKB-KW"/>
</dbReference>
<dbReference type="AlphaFoldDB" id="A0A3N4VPV8"/>
<dbReference type="GO" id="GO:0005737">
    <property type="term" value="C:cytoplasm"/>
    <property type="evidence" value="ECO:0007669"/>
    <property type="project" value="UniProtKB-SubCell"/>
</dbReference>
<dbReference type="GO" id="GO:0018025">
    <property type="term" value="F:calmodulin-lysine N-methyltransferase activity"/>
    <property type="evidence" value="ECO:0007669"/>
    <property type="project" value="UniProtKB-EC"/>
</dbReference>
<protein>
    <recommendedName>
        <fullName evidence="3">Calmodulin-lysine N-methyltransferase</fullName>
        <ecNumber evidence="2">2.1.1.60</ecNumber>
    </recommendedName>
</protein>
<keyword evidence="6 7" id="KW-0808">Transferase</keyword>
<organism evidence="7 8">
    <name type="scientific">Vulcaniibacterium tengchongense</name>
    <dbReference type="NCBI Taxonomy" id="1273429"/>
    <lineage>
        <taxon>Bacteria</taxon>
        <taxon>Pseudomonadati</taxon>
        <taxon>Pseudomonadota</taxon>
        <taxon>Gammaproteobacteria</taxon>
        <taxon>Lysobacterales</taxon>
        <taxon>Lysobacteraceae</taxon>
        <taxon>Vulcaniibacterium</taxon>
    </lineage>
</organism>
<accession>A0A3N4VPV8</accession>
<evidence type="ECO:0000256" key="2">
    <source>
        <dbReference type="ARBA" id="ARBA00011914"/>
    </source>
</evidence>
<comment type="subcellular location">
    <subcellularLocation>
        <location evidence="1">Cytoplasm</location>
    </subcellularLocation>
</comment>
<dbReference type="RefSeq" id="WP_123769427.1">
    <property type="nucleotide sequence ID" value="NZ_RKQN01000001.1"/>
</dbReference>
<keyword evidence="8" id="KW-1185">Reference proteome</keyword>
<dbReference type="InterPro" id="IPR029063">
    <property type="entry name" value="SAM-dependent_MTases_sf"/>
</dbReference>